<dbReference type="PROSITE" id="PS00845">
    <property type="entry name" value="CAP_GLY_1"/>
    <property type="match status" value="1"/>
</dbReference>
<keyword evidence="10" id="KW-0243">Dynein</keyword>
<keyword evidence="11 14" id="KW-0175">Coiled coil</keyword>
<dbReference type="GO" id="GO:0030286">
    <property type="term" value="C:dynein complex"/>
    <property type="evidence" value="ECO:0007669"/>
    <property type="project" value="UniProtKB-KW"/>
</dbReference>
<dbReference type="GO" id="GO:0005814">
    <property type="term" value="C:centriole"/>
    <property type="evidence" value="ECO:0007669"/>
    <property type="project" value="UniProtKB-SubCell"/>
</dbReference>
<feature type="coiled-coil region" evidence="14">
    <location>
        <begin position="118"/>
        <end position="253"/>
    </location>
</feature>
<dbReference type="eggNOG" id="KOG0971">
    <property type="taxonomic scope" value="Eukaryota"/>
</dbReference>
<evidence type="ECO:0000256" key="15">
    <source>
        <dbReference type="SAM" id="MobiDB-lite"/>
    </source>
</evidence>
<dbReference type="AlphaFoldDB" id="I3KU38"/>
<feature type="coiled-coil region" evidence="14">
    <location>
        <begin position="288"/>
        <end position="475"/>
    </location>
</feature>
<name>I3KU38_ORENI</name>
<feature type="coiled-coil region" evidence="14">
    <location>
        <begin position="881"/>
        <end position="972"/>
    </location>
</feature>
<evidence type="ECO:0000256" key="3">
    <source>
        <dbReference type="ARBA" id="ARBA00004544"/>
    </source>
</evidence>
<feature type="coiled-coil region" evidence="14">
    <location>
        <begin position="1100"/>
        <end position="1127"/>
    </location>
</feature>
<keyword evidence="9" id="KW-0498">Mitosis</keyword>
<reference evidence="17" key="2">
    <citation type="submission" date="2025-08" db="UniProtKB">
        <authorList>
            <consortium name="Ensembl"/>
        </authorList>
    </citation>
    <scope>IDENTIFICATION</scope>
</reference>
<dbReference type="GO" id="GO:0000132">
    <property type="term" value="P:establishment of mitotic spindle orientation"/>
    <property type="evidence" value="ECO:0007669"/>
    <property type="project" value="TreeGrafter"/>
</dbReference>
<dbReference type="GO" id="GO:0000776">
    <property type="term" value="C:kinetochore"/>
    <property type="evidence" value="ECO:0007669"/>
    <property type="project" value="TreeGrafter"/>
</dbReference>
<keyword evidence="7" id="KW-0132">Cell division</keyword>
<dbReference type="PROSITE" id="PS50245">
    <property type="entry name" value="CAP_GLY_2"/>
    <property type="match status" value="1"/>
</dbReference>
<dbReference type="Pfam" id="PF01302">
    <property type="entry name" value="CAP_GLY"/>
    <property type="match status" value="1"/>
</dbReference>
<feature type="compositionally biased region" description="Low complexity" evidence="15">
    <location>
        <begin position="74"/>
        <end position="88"/>
    </location>
</feature>
<evidence type="ECO:0000256" key="8">
    <source>
        <dbReference type="ARBA" id="ARBA00022701"/>
    </source>
</evidence>
<dbReference type="Ensembl" id="ENSONIT00000024655.2">
    <property type="protein sequence ID" value="ENSONIP00000024634.2"/>
    <property type="gene ID" value="ENSONIG00000019569.2"/>
</dbReference>
<keyword evidence="8" id="KW-0493">Microtubule</keyword>
<dbReference type="InterPro" id="IPR022157">
    <property type="entry name" value="Dynactin"/>
</dbReference>
<dbReference type="GO" id="GO:0030424">
    <property type="term" value="C:axon"/>
    <property type="evidence" value="ECO:0007669"/>
    <property type="project" value="TreeGrafter"/>
</dbReference>
<reference evidence="18" key="1">
    <citation type="submission" date="2012-01" db="EMBL/GenBank/DDBJ databases">
        <title>The Genome Sequence of Oreochromis niloticus (Nile Tilapia).</title>
        <authorList>
            <consortium name="Broad Institute Genome Assembly Team"/>
            <consortium name="Broad Institute Sequencing Platform"/>
            <person name="Di Palma F."/>
            <person name="Johnson J."/>
            <person name="Lander E.S."/>
            <person name="Lindblad-Toh K."/>
        </authorList>
    </citation>
    <scope>NUCLEOTIDE SEQUENCE [LARGE SCALE GENOMIC DNA]</scope>
</reference>
<comment type="subcellular location">
    <subcellularLocation>
        <location evidence="3">Cytoplasm</location>
        <location evidence="3">Cell cortex</location>
    </subcellularLocation>
    <subcellularLocation>
        <location evidence="1">Cytoplasm</location>
        <location evidence="1">Cytoskeleton</location>
        <location evidence="1">Microtubule organizing center</location>
        <location evidence="1">Centrosome</location>
        <location evidence="1">Centriole</location>
    </subcellularLocation>
    <subcellularLocation>
        <location evidence="2">Cytoplasm</location>
        <location evidence="2">Cytoskeleton</location>
        <location evidence="2">Spindle</location>
    </subcellularLocation>
</comment>
<keyword evidence="13" id="KW-0131">Cell cycle</keyword>
<feature type="coiled-coil region" evidence="14">
    <location>
        <begin position="1014"/>
        <end position="1041"/>
    </location>
</feature>
<dbReference type="SUPFAM" id="SSF74924">
    <property type="entry name" value="Cap-Gly domain"/>
    <property type="match status" value="1"/>
</dbReference>
<dbReference type="Gene3D" id="1.20.1170.10">
    <property type="match status" value="1"/>
</dbReference>
<keyword evidence="6" id="KW-0963">Cytoplasm</keyword>
<dbReference type="GO" id="GO:0007097">
    <property type="term" value="P:nuclear migration"/>
    <property type="evidence" value="ECO:0007669"/>
    <property type="project" value="TreeGrafter"/>
</dbReference>
<accession>I3KU38</accession>
<dbReference type="SMART" id="SM01052">
    <property type="entry name" value="CAP_GLY"/>
    <property type="match status" value="1"/>
</dbReference>
<evidence type="ECO:0000256" key="7">
    <source>
        <dbReference type="ARBA" id="ARBA00022618"/>
    </source>
</evidence>
<evidence type="ECO:0000256" key="4">
    <source>
        <dbReference type="ARBA" id="ARBA00011010"/>
    </source>
</evidence>
<feature type="region of interest" description="Disordered" evidence="15">
    <location>
        <begin position="74"/>
        <end position="96"/>
    </location>
</feature>
<evidence type="ECO:0000313" key="18">
    <source>
        <dbReference type="Proteomes" id="UP000005207"/>
    </source>
</evidence>
<evidence type="ECO:0000256" key="11">
    <source>
        <dbReference type="ARBA" id="ARBA00023054"/>
    </source>
</evidence>
<comment type="similarity">
    <text evidence="4">Belongs to the dynactin 150 kDa subunit family.</text>
</comment>
<evidence type="ECO:0000256" key="13">
    <source>
        <dbReference type="ARBA" id="ARBA00023306"/>
    </source>
</evidence>
<evidence type="ECO:0000256" key="10">
    <source>
        <dbReference type="ARBA" id="ARBA00023017"/>
    </source>
</evidence>
<keyword evidence="18" id="KW-1185">Reference proteome</keyword>
<proteinExistence type="inferred from homology"/>
<evidence type="ECO:0000259" key="16">
    <source>
        <dbReference type="PROSITE" id="PS50245"/>
    </source>
</evidence>
<sequence length="1193" mass="133328">QRGTVAYIGTTLFASGKWVGVILDEAKGKNDGTVQGKRYFTCEENHGIFVRQSQVTTGVLSKCLYSRKGAASGSASASAGEMSSSEPSTPAQTPLAAPVIPTLHSPGNPPAPIPSKEEEALRNQVKDLEEKLETLKMKRTEDKAKLKELEKHKIQLEQLQEWKTKMQEQQAELQKQLKEAKREAKEALEAKEHYMEEMSDTADAIEMATLDKEMAEERAESLQLEVDSLKEKVDELTMDLEILKHEIEEKGAEELMLSLQMLLYAALFFCFVFGFLSGSDGAASSYHVKQLEEQNSRLKEALVRMRDLSASEKQEHVKLQKQMEKKNVELDSLRSQKEKLQEEMKAAEKTIDELKEQVDAALGAEEMVETLTERNLDLEEKVRELRETVTDLEAINEMNDELQENARETELELREMLDLGAARVREAEKRVEAAQETVADYQQTIKKYRELTAHLQEVNRELTSQQEASAELQQQPPAEMFDFKIKFAETKAYAKAIEMELRKMEVGQANRHVSLLTSFMPESFLRHGGDHDCILVLLLIPRLICKAELISKQAQEKFDLNENCVERAGLKGALGEQLSFAGGLVYSLSLLQATLHKYEQALSQCSVEVYKKIGSLYPEMSVHERSLDFLIDLLHKDQLDETVNVEPLTKAIKYYQHLYSIHLADQNEDCTMQLADHIRFTQSALDCMAVEVGRLRAFLHAGQEKADLAVLLKDLETSCSDIRQFCKKIRRRMPGTDAPGIPAALSFGQQVSDTLSDCRKHLTWVVAVLQEVAAAGAQMMSPLGEQEGLSAVKLEDVAFKAGEQIYGSQGANPYEYLRQSCSIVIATMNKMATAMQEGEYDSEKPQNKNPPPVDVRAAALRAEITDAEGLGLKLEDRETVIKELKKSLKIKGEELSEANVRLSLLEKKLDSSSKDADERVEKIQTRLDEAQTLLKKKEKEFEETMDALQADIDQLEAEKAELKQRINSQSKMTIDGLRGTGPSGIASIVTGMAGGVGSGSGVQVIDSPLLTQQIEAQRLCIKHLKNENNRLKAEKMRAQLASLPPLNVTKLPSKDGRPEVLSSALYRKTDQLLETLLQMSANVKVVDITGKSPVTPGAQLLEQTARLQSLNDTLDRLKDEVAEHVVNLQPGARVSSDFATFPSTSFVKVKEEKQGDTVLVGRVMVPCPRGQEQVHRLVLSQSELRRVHSLLRT</sequence>
<dbReference type="Proteomes" id="UP000005207">
    <property type="component" value="Linkage group LG19"/>
</dbReference>
<dbReference type="Pfam" id="PF12455">
    <property type="entry name" value="Dynactin"/>
    <property type="match status" value="1"/>
</dbReference>
<evidence type="ECO:0000256" key="2">
    <source>
        <dbReference type="ARBA" id="ARBA00004186"/>
    </source>
</evidence>
<evidence type="ECO:0000313" key="17">
    <source>
        <dbReference type="Ensembl" id="ENSONIP00000024634.2"/>
    </source>
</evidence>
<evidence type="ECO:0000256" key="14">
    <source>
        <dbReference type="SAM" id="Coils"/>
    </source>
</evidence>
<dbReference type="GO" id="GO:0051301">
    <property type="term" value="P:cell division"/>
    <property type="evidence" value="ECO:0007669"/>
    <property type="project" value="UniProtKB-KW"/>
</dbReference>
<reference evidence="17" key="3">
    <citation type="submission" date="2025-09" db="UniProtKB">
        <authorList>
            <consortium name="Ensembl"/>
        </authorList>
    </citation>
    <scope>IDENTIFICATION</scope>
</reference>
<feature type="domain" description="CAP-Gly" evidence="16">
    <location>
        <begin position="9"/>
        <end position="51"/>
    </location>
</feature>
<keyword evidence="12" id="KW-0206">Cytoskeleton</keyword>
<evidence type="ECO:0000256" key="1">
    <source>
        <dbReference type="ARBA" id="ARBA00004114"/>
    </source>
</evidence>
<dbReference type="GO" id="GO:0000922">
    <property type="term" value="C:spindle pole"/>
    <property type="evidence" value="ECO:0007669"/>
    <property type="project" value="TreeGrafter"/>
</dbReference>
<dbReference type="InterPro" id="IPR036859">
    <property type="entry name" value="CAP-Gly_dom_sf"/>
</dbReference>
<dbReference type="PANTHER" id="PTHR18916">
    <property type="entry name" value="DYNACTIN 1-RELATED MICROTUBULE-BINDING"/>
    <property type="match status" value="1"/>
</dbReference>
<dbReference type="GO" id="GO:0005938">
    <property type="term" value="C:cell cortex"/>
    <property type="evidence" value="ECO:0007669"/>
    <property type="project" value="UniProtKB-SubCell"/>
</dbReference>
<dbReference type="PANTHER" id="PTHR18916:SF6">
    <property type="entry name" value="DYNACTIN SUBUNIT 1"/>
    <property type="match status" value="1"/>
</dbReference>
<dbReference type="InterPro" id="IPR000938">
    <property type="entry name" value="CAP-Gly_domain"/>
</dbReference>
<evidence type="ECO:0000256" key="9">
    <source>
        <dbReference type="ARBA" id="ARBA00022776"/>
    </source>
</evidence>
<dbReference type="GO" id="GO:0005874">
    <property type="term" value="C:microtubule"/>
    <property type="evidence" value="ECO:0007669"/>
    <property type="project" value="UniProtKB-KW"/>
</dbReference>
<organism evidence="17 18">
    <name type="scientific">Oreochromis niloticus</name>
    <name type="common">Nile tilapia</name>
    <name type="synonym">Tilapia nilotica</name>
    <dbReference type="NCBI Taxonomy" id="8128"/>
    <lineage>
        <taxon>Eukaryota</taxon>
        <taxon>Metazoa</taxon>
        <taxon>Chordata</taxon>
        <taxon>Craniata</taxon>
        <taxon>Vertebrata</taxon>
        <taxon>Euteleostomi</taxon>
        <taxon>Actinopterygii</taxon>
        <taxon>Neopterygii</taxon>
        <taxon>Teleostei</taxon>
        <taxon>Neoteleostei</taxon>
        <taxon>Acanthomorphata</taxon>
        <taxon>Ovalentaria</taxon>
        <taxon>Cichlomorphae</taxon>
        <taxon>Cichliformes</taxon>
        <taxon>Cichlidae</taxon>
        <taxon>African cichlids</taxon>
        <taxon>Pseudocrenilabrinae</taxon>
        <taxon>Oreochromini</taxon>
        <taxon>Oreochromis</taxon>
    </lineage>
</organism>
<evidence type="ECO:0000256" key="6">
    <source>
        <dbReference type="ARBA" id="ARBA00022490"/>
    </source>
</evidence>
<dbReference type="Gene3D" id="2.30.30.190">
    <property type="entry name" value="CAP Gly-rich-like domain"/>
    <property type="match status" value="1"/>
</dbReference>
<dbReference type="GeneTree" id="ENSGT00940000155378"/>
<protein>
    <recommendedName>
        <fullName evidence="5">Dynactin subunit 1</fullName>
    </recommendedName>
</protein>
<evidence type="ECO:0000256" key="12">
    <source>
        <dbReference type="ARBA" id="ARBA00023212"/>
    </source>
</evidence>
<gene>
    <name evidence="17" type="primary">DCTN1</name>
    <name evidence="17" type="synonym">LOC100706014</name>
</gene>
<evidence type="ECO:0000256" key="5">
    <source>
        <dbReference type="ARBA" id="ARBA00016574"/>
    </source>
</evidence>